<comment type="caution">
    <text evidence="2">The sequence shown here is derived from an EMBL/GenBank/DDBJ whole genome shotgun (WGS) entry which is preliminary data.</text>
</comment>
<organism evidence="2 3">
    <name type="scientific">Smittium simulii</name>
    <dbReference type="NCBI Taxonomy" id="133385"/>
    <lineage>
        <taxon>Eukaryota</taxon>
        <taxon>Fungi</taxon>
        <taxon>Fungi incertae sedis</taxon>
        <taxon>Zoopagomycota</taxon>
        <taxon>Kickxellomycotina</taxon>
        <taxon>Harpellomycetes</taxon>
        <taxon>Harpellales</taxon>
        <taxon>Legeriomycetaceae</taxon>
        <taxon>Smittium</taxon>
    </lineage>
</organism>
<dbReference type="Proteomes" id="UP000245383">
    <property type="component" value="Unassembled WGS sequence"/>
</dbReference>
<gene>
    <name evidence="2" type="ORF">BB561_004284</name>
</gene>
<dbReference type="Pfam" id="PF12796">
    <property type="entry name" value="Ank_2"/>
    <property type="match status" value="1"/>
</dbReference>
<keyword evidence="1" id="KW-0040">ANK repeat</keyword>
<dbReference type="STRING" id="133385.A0A2T9YH70"/>
<dbReference type="PROSITE" id="PS50088">
    <property type="entry name" value="ANK_REPEAT"/>
    <property type="match status" value="1"/>
</dbReference>
<protein>
    <submittedName>
        <fullName evidence="2">Uncharacterized protein</fullName>
    </submittedName>
</protein>
<dbReference type="Gene3D" id="1.25.40.20">
    <property type="entry name" value="Ankyrin repeat-containing domain"/>
    <property type="match status" value="1"/>
</dbReference>
<dbReference type="InterPro" id="IPR036770">
    <property type="entry name" value="Ankyrin_rpt-contain_sf"/>
</dbReference>
<keyword evidence="3" id="KW-1185">Reference proteome</keyword>
<reference evidence="2 3" key="1">
    <citation type="journal article" date="2018" name="MBio">
        <title>Comparative Genomics Reveals the Core Gene Toolbox for the Fungus-Insect Symbiosis.</title>
        <authorList>
            <person name="Wang Y."/>
            <person name="Stata M."/>
            <person name="Wang W."/>
            <person name="Stajich J.E."/>
            <person name="White M.M."/>
            <person name="Moncalvo J.M."/>
        </authorList>
    </citation>
    <scope>NUCLEOTIDE SEQUENCE [LARGE SCALE GENOMIC DNA]</scope>
    <source>
        <strain evidence="2 3">SWE-8-4</strain>
    </source>
</reference>
<dbReference type="SMART" id="SM00248">
    <property type="entry name" value="ANK"/>
    <property type="match status" value="1"/>
</dbReference>
<dbReference type="OrthoDB" id="19174at2759"/>
<dbReference type="SUPFAM" id="SSF48403">
    <property type="entry name" value="Ankyrin repeat"/>
    <property type="match status" value="1"/>
</dbReference>
<name>A0A2T9YH70_9FUNG</name>
<proteinExistence type="predicted"/>
<evidence type="ECO:0000313" key="3">
    <source>
        <dbReference type="Proteomes" id="UP000245383"/>
    </source>
</evidence>
<accession>A0A2T9YH70</accession>
<dbReference type="EMBL" id="MBFR01000190">
    <property type="protein sequence ID" value="PVU91649.1"/>
    <property type="molecule type" value="Genomic_DNA"/>
</dbReference>
<evidence type="ECO:0000256" key="1">
    <source>
        <dbReference type="PROSITE-ProRule" id="PRU00023"/>
    </source>
</evidence>
<evidence type="ECO:0000313" key="2">
    <source>
        <dbReference type="EMBL" id="PVU91649.1"/>
    </source>
</evidence>
<feature type="repeat" description="ANK" evidence="1">
    <location>
        <begin position="34"/>
        <end position="66"/>
    </location>
</feature>
<dbReference type="PROSITE" id="PS50297">
    <property type="entry name" value="ANK_REP_REGION"/>
    <property type="match status" value="1"/>
</dbReference>
<dbReference type="InterPro" id="IPR002110">
    <property type="entry name" value="Ankyrin_rpt"/>
</dbReference>
<dbReference type="AlphaFoldDB" id="A0A2T9YH70"/>
<sequence>MSKNIWVAIADEEFDVVKQLINSNEFTANSQDDNGYSPMHAAASYKNIEILQYLLDNKGDPNILDKDELAKAICEHAGIPFELPEESHSEDNAEKVELGDLEGLTSEENLNMIMNYIISNAENVDLNDEEALQKLVSEYLLKNLSDKDASDVNKTPENI</sequence>